<sequence>MWICPKCKREFKRVNQSHYCGKAPKTVLEYIDLQPMETRTHLTEMMIVLKNCVQGVNERILWSMPYYEKEEKSISFSACKKHISFYVGAEAIEKFALELNEFVTKKNAIYFPYDRALPTKLIEDIAKWCLS</sequence>
<accession>A0A1Y4QCM3</accession>
<evidence type="ECO:0000313" key="3">
    <source>
        <dbReference type="Proteomes" id="UP000196258"/>
    </source>
</evidence>
<organism evidence="2 3">
    <name type="scientific">Thomasclavelia spiroformis</name>
    <dbReference type="NCBI Taxonomy" id="29348"/>
    <lineage>
        <taxon>Bacteria</taxon>
        <taxon>Bacillati</taxon>
        <taxon>Bacillota</taxon>
        <taxon>Erysipelotrichia</taxon>
        <taxon>Erysipelotrichales</taxon>
        <taxon>Coprobacillaceae</taxon>
        <taxon>Thomasclavelia</taxon>
    </lineage>
</organism>
<evidence type="ECO:0000313" key="2">
    <source>
        <dbReference type="EMBL" id="OUQ03005.1"/>
    </source>
</evidence>
<gene>
    <name evidence="2" type="ORF">B5E91_13110</name>
</gene>
<comment type="caution">
    <text evidence="2">The sequence shown here is derived from an EMBL/GenBank/DDBJ whole genome shotgun (WGS) entry which is preliminary data.</text>
</comment>
<protein>
    <recommendedName>
        <fullName evidence="1">YdhG-like domain-containing protein</fullName>
    </recommendedName>
</protein>
<dbReference type="Proteomes" id="UP000196258">
    <property type="component" value="Unassembled WGS sequence"/>
</dbReference>
<dbReference type="Gene3D" id="3.90.1150.200">
    <property type="match status" value="1"/>
</dbReference>
<feature type="domain" description="YdhG-like" evidence="1">
    <location>
        <begin position="41"/>
        <end position="127"/>
    </location>
</feature>
<name>A0A1Y4QCM3_9FIRM</name>
<dbReference type="SUPFAM" id="SSF159888">
    <property type="entry name" value="YdhG-like"/>
    <property type="match status" value="1"/>
</dbReference>
<dbReference type="AlphaFoldDB" id="A0A1Y4QCM3"/>
<dbReference type="InterPro" id="IPR014922">
    <property type="entry name" value="YdhG-like"/>
</dbReference>
<evidence type="ECO:0000259" key="1">
    <source>
        <dbReference type="Pfam" id="PF08818"/>
    </source>
</evidence>
<dbReference type="RefSeq" id="WP_087258538.1">
    <property type="nucleotide sequence ID" value="NZ_CAJFOD010000003.1"/>
</dbReference>
<proteinExistence type="predicted"/>
<reference evidence="3" key="1">
    <citation type="submission" date="2017-04" db="EMBL/GenBank/DDBJ databases">
        <title>Function of individual gut microbiota members based on whole genome sequencing of pure cultures obtained from chicken caecum.</title>
        <authorList>
            <person name="Medvecky M."/>
            <person name="Cejkova D."/>
            <person name="Polansky O."/>
            <person name="Karasova D."/>
            <person name="Kubasova T."/>
            <person name="Cizek A."/>
            <person name="Rychlik I."/>
        </authorList>
    </citation>
    <scope>NUCLEOTIDE SEQUENCE [LARGE SCALE GENOMIC DNA]</scope>
    <source>
        <strain evidence="3">An149</strain>
    </source>
</reference>
<dbReference type="Pfam" id="PF08818">
    <property type="entry name" value="DUF1801"/>
    <property type="match status" value="1"/>
</dbReference>
<dbReference type="EMBL" id="NFLB01000024">
    <property type="protein sequence ID" value="OUQ03005.1"/>
    <property type="molecule type" value="Genomic_DNA"/>
</dbReference>